<evidence type="ECO:0000313" key="1">
    <source>
        <dbReference type="EMBL" id="KAA3461596.1"/>
    </source>
</evidence>
<proteinExistence type="predicted"/>
<comment type="caution">
    <text evidence="1">The sequence shown here is derived from an EMBL/GenBank/DDBJ whole genome shotgun (WGS) entry which is preliminary data.</text>
</comment>
<evidence type="ECO:0000313" key="2">
    <source>
        <dbReference type="Proteomes" id="UP000325315"/>
    </source>
</evidence>
<dbReference type="Proteomes" id="UP000325315">
    <property type="component" value="Unassembled WGS sequence"/>
</dbReference>
<dbReference type="AlphaFoldDB" id="A0A5B6UXU4"/>
<dbReference type="EMBL" id="SMMG02000009">
    <property type="protein sequence ID" value="KAA3461596.1"/>
    <property type="molecule type" value="Genomic_DNA"/>
</dbReference>
<sequence>MATESLKCKRFLSRVRGLLTLRVFLRQQPRRFGILEDFGELHRHGLKGQVRGSGLRTCRRPLTSSSLASLGGSVRTPAFLVCNFVARDIPGSVIGELEPISSVG</sequence>
<organism evidence="1 2">
    <name type="scientific">Gossypium australe</name>
    <dbReference type="NCBI Taxonomy" id="47621"/>
    <lineage>
        <taxon>Eukaryota</taxon>
        <taxon>Viridiplantae</taxon>
        <taxon>Streptophyta</taxon>
        <taxon>Embryophyta</taxon>
        <taxon>Tracheophyta</taxon>
        <taxon>Spermatophyta</taxon>
        <taxon>Magnoliopsida</taxon>
        <taxon>eudicotyledons</taxon>
        <taxon>Gunneridae</taxon>
        <taxon>Pentapetalae</taxon>
        <taxon>rosids</taxon>
        <taxon>malvids</taxon>
        <taxon>Malvales</taxon>
        <taxon>Malvaceae</taxon>
        <taxon>Malvoideae</taxon>
        <taxon>Gossypium</taxon>
    </lineage>
</organism>
<reference evidence="2" key="1">
    <citation type="journal article" date="2019" name="Plant Biotechnol. J.">
        <title>Genome sequencing of the Australian wild diploid species Gossypium australe highlights disease resistance and delayed gland morphogenesis.</title>
        <authorList>
            <person name="Cai Y."/>
            <person name="Cai X."/>
            <person name="Wang Q."/>
            <person name="Wang P."/>
            <person name="Zhang Y."/>
            <person name="Cai C."/>
            <person name="Xu Y."/>
            <person name="Wang K."/>
            <person name="Zhou Z."/>
            <person name="Wang C."/>
            <person name="Geng S."/>
            <person name="Li B."/>
            <person name="Dong Q."/>
            <person name="Hou Y."/>
            <person name="Wang H."/>
            <person name="Ai P."/>
            <person name="Liu Z."/>
            <person name="Yi F."/>
            <person name="Sun M."/>
            <person name="An G."/>
            <person name="Cheng J."/>
            <person name="Zhang Y."/>
            <person name="Shi Q."/>
            <person name="Xie Y."/>
            <person name="Shi X."/>
            <person name="Chang Y."/>
            <person name="Huang F."/>
            <person name="Chen Y."/>
            <person name="Hong S."/>
            <person name="Mi L."/>
            <person name="Sun Q."/>
            <person name="Zhang L."/>
            <person name="Zhou B."/>
            <person name="Peng R."/>
            <person name="Zhang X."/>
            <person name="Liu F."/>
        </authorList>
    </citation>
    <scope>NUCLEOTIDE SEQUENCE [LARGE SCALE GENOMIC DNA]</scope>
    <source>
        <strain evidence="2">cv. PA1801</strain>
    </source>
</reference>
<name>A0A5B6UXU4_9ROSI</name>
<gene>
    <name evidence="1" type="ORF">EPI10_028155</name>
</gene>
<accession>A0A5B6UXU4</accession>
<protein>
    <submittedName>
        <fullName evidence="1">Uncharacterized protein</fullName>
    </submittedName>
</protein>
<keyword evidence="2" id="KW-1185">Reference proteome</keyword>